<dbReference type="Proteomes" id="UP001196873">
    <property type="component" value="Unassembled WGS sequence"/>
</dbReference>
<feature type="signal peptide" evidence="1">
    <location>
        <begin position="1"/>
        <end position="28"/>
    </location>
</feature>
<dbReference type="AlphaFoldDB" id="A0AAW4NU86"/>
<organism evidence="2 3">
    <name type="scientific">Segatella salivae</name>
    <dbReference type="NCBI Taxonomy" id="228604"/>
    <lineage>
        <taxon>Bacteria</taxon>
        <taxon>Pseudomonadati</taxon>
        <taxon>Bacteroidota</taxon>
        <taxon>Bacteroidia</taxon>
        <taxon>Bacteroidales</taxon>
        <taxon>Prevotellaceae</taxon>
        <taxon>Segatella</taxon>
    </lineage>
</organism>
<proteinExistence type="predicted"/>
<gene>
    <name evidence="2" type="ORF">KZY68_09345</name>
</gene>
<name>A0AAW4NU86_9BACT</name>
<comment type="caution">
    <text evidence="2">The sequence shown here is derived from an EMBL/GenBank/DDBJ whole genome shotgun (WGS) entry which is preliminary data.</text>
</comment>
<evidence type="ECO:0000256" key="1">
    <source>
        <dbReference type="SAM" id="SignalP"/>
    </source>
</evidence>
<feature type="chain" id="PRO_5043879307" evidence="1">
    <location>
        <begin position="29"/>
        <end position="230"/>
    </location>
</feature>
<dbReference type="EMBL" id="JAHXRF010000013">
    <property type="protein sequence ID" value="MBW4866208.1"/>
    <property type="molecule type" value="Genomic_DNA"/>
</dbReference>
<protein>
    <submittedName>
        <fullName evidence="2">Uncharacterized protein</fullName>
    </submittedName>
</protein>
<keyword evidence="1" id="KW-0732">Signal</keyword>
<evidence type="ECO:0000313" key="3">
    <source>
        <dbReference type="Proteomes" id="UP001196873"/>
    </source>
</evidence>
<dbReference type="RefSeq" id="WP_219427510.1">
    <property type="nucleotide sequence ID" value="NZ_JAHXRD010000005.1"/>
</dbReference>
<dbReference type="Pfam" id="PF19515">
    <property type="entry name" value="DUF6048"/>
    <property type="match status" value="1"/>
</dbReference>
<dbReference type="InterPro" id="IPR046111">
    <property type="entry name" value="DUF6048"/>
</dbReference>
<evidence type="ECO:0000313" key="2">
    <source>
        <dbReference type="EMBL" id="MBW4866208.1"/>
    </source>
</evidence>
<accession>A0AAW4NU86</accession>
<reference evidence="2" key="1">
    <citation type="submission" date="2021-07" db="EMBL/GenBank/DDBJ databases">
        <title>Genomic diversity and antimicrobial resistance of Prevotella spp. isolated from chronic lung disease airways.</title>
        <authorList>
            <person name="Webb K.A."/>
            <person name="Olagoke O.S."/>
            <person name="Baird T."/>
            <person name="Neill J."/>
            <person name="Pham A."/>
            <person name="Wells T.J."/>
            <person name="Ramsay K.A."/>
            <person name="Bell S.C."/>
            <person name="Sarovich D.S."/>
            <person name="Price E.P."/>
        </authorList>
    </citation>
    <scope>NUCLEOTIDE SEQUENCE</scope>
    <source>
        <strain evidence="2">SCHI0047.S.3</strain>
    </source>
</reference>
<sequence>MLQRVISSFTLRVLIFSSCTLLSLTTSAQQKVKTNTIERDTIPLFRGIAVSTDLVGPAQLAFGDYGQVQASLRLNLKDKWFPIVELGYGKADAKDITTKMAYKTSAPYGRIGMDWNLSKNKHDIYRIYGGARYAYTTFKYDIDGQNITDPIWGNQIDFTAHQQKADYHWLEFSFSIDAKIWGPLRMGWSARYKRRLYHSHANIGEPWYIPGFGRNGNSRLGGEFNITMEL</sequence>